<dbReference type="Gene3D" id="3.55.40.10">
    <property type="entry name" value="minor pseudopilin epsh domain"/>
    <property type="match status" value="1"/>
</dbReference>
<dbReference type="Proteomes" id="UP001321580">
    <property type="component" value="Unassembled WGS sequence"/>
</dbReference>
<evidence type="ECO:0000256" key="8">
    <source>
        <dbReference type="ARBA" id="ARBA00023136"/>
    </source>
</evidence>
<evidence type="ECO:0000256" key="4">
    <source>
        <dbReference type="ARBA" id="ARBA00022481"/>
    </source>
</evidence>
<gene>
    <name evidence="13" type="ORF">QLQ15_17960</name>
</gene>
<comment type="similarity">
    <text evidence="9">Belongs to the GSP H family.</text>
</comment>
<dbReference type="NCBIfam" id="TIGR02532">
    <property type="entry name" value="IV_pilin_GFxxxE"/>
    <property type="match status" value="1"/>
</dbReference>
<protein>
    <recommendedName>
        <fullName evidence="2">Type II secretion system protein H</fullName>
    </recommendedName>
    <alternativeName>
        <fullName evidence="10">General secretion pathway protein H</fullName>
    </alternativeName>
</protein>
<keyword evidence="8 11" id="KW-0472">Membrane</keyword>
<evidence type="ECO:0000256" key="11">
    <source>
        <dbReference type="SAM" id="Phobius"/>
    </source>
</evidence>
<dbReference type="EMBL" id="JASGBI010000002">
    <property type="protein sequence ID" value="MDI9240790.1"/>
    <property type="molecule type" value="Genomic_DNA"/>
</dbReference>
<evidence type="ECO:0000256" key="10">
    <source>
        <dbReference type="ARBA" id="ARBA00030775"/>
    </source>
</evidence>
<accession>A0ABT6XKU3</accession>
<evidence type="ECO:0000256" key="2">
    <source>
        <dbReference type="ARBA" id="ARBA00021549"/>
    </source>
</evidence>
<feature type="transmembrane region" description="Helical" evidence="11">
    <location>
        <begin position="21"/>
        <end position="39"/>
    </location>
</feature>
<reference evidence="13 14" key="1">
    <citation type="submission" date="2023-05" db="EMBL/GenBank/DDBJ databases">
        <title>Lysobacter sp. strain LF1 Genome sequencing and assembly.</title>
        <authorList>
            <person name="Jung Y."/>
        </authorList>
    </citation>
    <scope>NUCLEOTIDE SEQUENCE [LARGE SCALE GENOMIC DNA]</scope>
    <source>
        <strain evidence="13 14">LF1</strain>
    </source>
</reference>
<dbReference type="InterPro" id="IPR022346">
    <property type="entry name" value="T2SS_GspH"/>
</dbReference>
<keyword evidence="4" id="KW-0488">Methylation</keyword>
<sequence length="194" mass="19997">MLRLHECNKQAANRGFSLVELLVVLVVLGIVMAIAVPSFTSMINRNKLSASANELVAGMQIAKSEAVRRNGRVVVCPSTDNASCSGSNWANLIIFADNDADGSVDSGEELIRAIQVTTGELTVTSSTNVATNNRIAFSADGFARVGNAGARTGAIGLCSTKVPAAENTRDVSVSVGRIGVASRNGTASCTAPAN</sequence>
<keyword evidence="3" id="KW-1003">Cell membrane</keyword>
<keyword evidence="6 11" id="KW-0812">Transmembrane</keyword>
<evidence type="ECO:0000256" key="3">
    <source>
        <dbReference type="ARBA" id="ARBA00022475"/>
    </source>
</evidence>
<name>A0ABT6XKU3_9GAMM</name>
<evidence type="ECO:0000313" key="14">
    <source>
        <dbReference type="Proteomes" id="UP001321580"/>
    </source>
</evidence>
<proteinExistence type="inferred from homology"/>
<dbReference type="SUPFAM" id="SSF54523">
    <property type="entry name" value="Pili subunits"/>
    <property type="match status" value="1"/>
</dbReference>
<dbReference type="Pfam" id="PF12019">
    <property type="entry name" value="GspH"/>
    <property type="match status" value="1"/>
</dbReference>
<evidence type="ECO:0000256" key="7">
    <source>
        <dbReference type="ARBA" id="ARBA00022989"/>
    </source>
</evidence>
<evidence type="ECO:0000256" key="9">
    <source>
        <dbReference type="ARBA" id="ARBA00025772"/>
    </source>
</evidence>
<organism evidence="13 14">
    <name type="scientific">Lysobacter stagni</name>
    <dbReference type="NCBI Taxonomy" id="3045172"/>
    <lineage>
        <taxon>Bacteria</taxon>
        <taxon>Pseudomonadati</taxon>
        <taxon>Pseudomonadota</taxon>
        <taxon>Gammaproteobacteria</taxon>
        <taxon>Lysobacterales</taxon>
        <taxon>Lysobacteraceae</taxon>
        <taxon>Lysobacter</taxon>
    </lineage>
</organism>
<evidence type="ECO:0000256" key="5">
    <source>
        <dbReference type="ARBA" id="ARBA00022519"/>
    </source>
</evidence>
<keyword evidence="14" id="KW-1185">Reference proteome</keyword>
<evidence type="ECO:0000256" key="6">
    <source>
        <dbReference type="ARBA" id="ARBA00022692"/>
    </source>
</evidence>
<comment type="caution">
    <text evidence="13">The sequence shown here is derived from an EMBL/GenBank/DDBJ whole genome shotgun (WGS) entry which is preliminary data.</text>
</comment>
<feature type="domain" description="General secretion pathway GspH" evidence="12">
    <location>
        <begin position="52"/>
        <end position="174"/>
    </location>
</feature>
<dbReference type="PROSITE" id="PS00409">
    <property type="entry name" value="PROKAR_NTER_METHYL"/>
    <property type="match status" value="1"/>
</dbReference>
<dbReference type="InterPro" id="IPR045584">
    <property type="entry name" value="Pilin-like"/>
</dbReference>
<comment type="subcellular location">
    <subcellularLocation>
        <location evidence="1">Cell inner membrane</location>
        <topology evidence="1">Single-pass membrane protein</topology>
    </subcellularLocation>
</comment>
<evidence type="ECO:0000259" key="12">
    <source>
        <dbReference type="Pfam" id="PF12019"/>
    </source>
</evidence>
<keyword evidence="7 11" id="KW-1133">Transmembrane helix</keyword>
<evidence type="ECO:0000313" key="13">
    <source>
        <dbReference type="EMBL" id="MDI9240790.1"/>
    </source>
</evidence>
<dbReference type="Pfam" id="PF07963">
    <property type="entry name" value="N_methyl"/>
    <property type="match status" value="1"/>
</dbReference>
<keyword evidence="5" id="KW-0997">Cell inner membrane</keyword>
<evidence type="ECO:0000256" key="1">
    <source>
        <dbReference type="ARBA" id="ARBA00004377"/>
    </source>
</evidence>
<dbReference type="RefSeq" id="WP_283214267.1">
    <property type="nucleotide sequence ID" value="NZ_JASGBI010000002.1"/>
</dbReference>
<dbReference type="InterPro" id="IPR012902">
    <property type="entry name" value="N_methyl_site"/>
</dbReference>